<dbReference type="AlphaFoldDB" id="A0A177DRP0"/>
<dbReference type="EMBL" id="KV441475">
    <property type="protein sequence ID" value="OAG21880.1"/>
    <property type="molecule type" value="Genomic_DNA"/>
</dbReference>
<dbReference type="RefSeq" id="XP_018387301.1">
    <property type="nucleotide sequence ID" value="XM_018533097.1"/>
</dbReference>
<evidence type="ECO:0000313" key="3">
    <source>
        <dbReference type="Proteomes" id="UP000077248"/>
    </source>
</evidence>
<feature type="region of interest" description="Disordered" evidence="1">
    <location>
        <begin position="158"/>
        <end position="177"/>
    </location>
</feature>
<reference evidence="2 3" key="1">
    <citation type="submission" date="2016-05" db="EMBL/GenBank/DDBJ databases">
        <title>Comparative analysis of secretome profiles of manganese(II)-oxidizing ascomycete fungi.</title>
        <authorList>
            <consortium name="DOE Joint Genome Institute"/>
            <person name="Zeiner C.A."/>
            <person name="Purvine S.O."/>
            <person name="Zink E.M."/>
            <person name="Wu S."/>
            <person name="Pasa-Tolic L."/>
            <person name="Chaput D.L."/>
            <person name="Haridas S."/>
            <person name="Grigoriev I.V."/>
            <person name="Santelli C.M."/>
            <person name="Hansel C.M."/>
        </authorList>
    </citation>
    <scope>NUCLEOTIDE SEQUENCE [LARGE SCALE GENOMIC DNA]</scope>
    <source>
        <strain evidence="2 3">SRC1lrK2f</strain>
    </source>
</reference>
<evidence type="ECO:0000256" key="1">
    <source>
        <dbReference type="SAM" id="MobiDB-lite"/>
    </source>
</evidence>
<organism evidence="2 3">
    <name type="scientific">Alternaria alternata</name>
    <name type="common">Alternaria rot fungus</name>
    <name type="synonym">Torula alternata</name>
    <dbReference type="NCBI Taxonomy" id="5599"/>
    <lineage>
        <taxon>Eukaryota</taxon>
        <taxon>Fungi</taxon>
        <taxon>Dikarya</taxon>
        <taxon>Ascomycota</taxon>
        <taxon>Pezizomycotina</taxon>
        <taxon>Dothideomycetes</taxon>
        <taxon>Pleosporomycetidae</taxon>
        <taxon>Pleosporales</taxon>
        <taxon>Pleosporineae</taxon>
        <taxon>Pleosporaceae</taxon>
        <taxon>Alternaria</taxon>
        <taxon>Alternaria sect. Alternaria</taxon>
        <taxon>Alternaria alternata complex</taxon>
    </lineage>
</organism>
<protein>
    <submittedName>
        <fullName evidence="2">Uncharacterized protein</fullName>
    </submittedName>
</protein>
<sequence length="177" mass="19264">MPSLTPTTSGSLRPLSSQPVVHEVATTARYATLAALGLTTLLCHGPQDSPAAATLRIPKQHRPDIIFLGYQGPATSTPPIQRHRRRKVELPICLESVSNVSRPRNLRHTTQVGHFVDSRWTLGNPHHSHSEVITTSAVSITSARQSIASLLMPKEHTLSQAHPCGTSRGKSNLRRLS</sequence>
<proteinExistence type="predicted"/>
<evidence type="ECO:0000313" key="2">
    <source>
        <dbReference type="EMBL" id="OAG21880.1"/>
    </source>
</evidence>
<keyword evidence="3" id="KW-1185">Reference proteome</keyword>
<dbReference type="VEuPathDB" id="FungiDB:CC77DRAFT_752798"/>
<accession>A0A177DRP0</accession>
<dbReference type="GeneID" id="29118691"/>
<dbReference type="KEGG" id="aalt:CC77DRAFT_752798"/>
<gene>
    <name evidence="2" type="ORF">CC77DRAFT_752798</name>
</gene>
<dbReference type="Proteomes" id="UP000077248">
    <property type="component" value="Unassembled WGS sequence"/>
</dbReference>
<name>A0A177DRP0_ALTAL</name>